<sequence>MQGTLMPESAPKRPDSPRLDSPDPSLDAMEVFLDLLKANSPALLNPKLSKKLRANQVLLQPEGAPPFDRRNPPLPPSVNTDTPTGLLQALPKCVDDLPVFGELAAWITRPSRRLQILTVAPVKVYWPRSRGIHLWTRQRKTSLVQALLRRERVRQLRTLSRGGPSRGLLLENDRCLPLKCRLKFWTSGPGHRNPAYANGPTNYDTNGSLHGTLDSLGYSAVVVLDNPDPPDDGEEVAQDTILDNITETESTYLSQRPFATPMKTGRPDPREAMSHSLAKYQLSQPQILLMETLPMGSSTLWGLGQIWGKLLRGVRWSIGDNTRVQFWHDTWLHSDVRLGQACTDITIPERQTTSLLRLAAQLPPQSNGRDLLYWGFSANRSFSTTSAYSSLVAPVAVGTTRLWKLVWKWDDPQRIRQFLWLVAKGRLFTNSERFRRHVAPSPGCALCGGPEESLLHALRDCDGANQIWRSFVPGGDFSTFCSMSLEDWLISHLSALGLYGFEIWPCVFGIVMWRIFHARNSFIFNNEAVDVVRRAHEIRMHMRNIFMALAHASQCGIPFHDDLNKFQPLNVGSDATY</sequence>
<organism evidence="3 4">
    <name type="scientific">Striga hermonthica</name>
    <name type="common">Purple witchweed</name>
    <name type="synonym">Buchnera hermonthica</name>
    <dbReference type="NCBI Taxonomy" id="68872"/>
    <lineage>
        <taxon>Eukaryota</taxon>
        <taxon>Viridiplantae</taxon>
        <taxon>Streptophyta</taxon>
        <taxon>Embryophyta</taxon>
        <taxon>Tracheophyta</taxon>
        <taxon>Spermatophyta</taxon>
        <taxon>Magnoliopsida</taxon>
        <taxon>eudicotyledons</taxon>
        <taxon>Gunneridae</taxon>
        <taxon>Pentapetalae</taxon>
        <taxon>asterids</taxon>
        <taxon>lamiids</taxon>
        <taxon>Lamiales</taxon>
        <taxon>Orobanchaceae</taxon>
        <taxon>Buchnereae</taxon>
        <taxon>Striga</taxon>
    </lineage>
</organism>
<dbReference type="Proteomes" id="UP001153555">
    <property type="component" value="Unassembled WGS sequence"/>
</dbReference>
<dbReference type="EMBL" id="CACSLK010019758">
    <property type="protein sequence ID" value="CAA0819938.1"/>
    <property type="molecule type" value="Genomic_DNA"/>
</dbReference>
<evidence type="ECO:0000256" key="1">
    <source>
        <dbReference type="SAM" id="MobiDB-lite"/>
    </source>
</evidence>
<dbReference type="AlphaFoldDB" id="A0A9N7N224"/>
<feature type="region of interest" description="Disordered" evidence="1">
    <location>
        <begin position="1"/>
        <end position="25"/>
    </location>
</feature>
<proteinExistence type="predicted"/>
<dbReference type="OrthoDB" id="1113032at2759"/>
<name>A0A9N7N224_STRHE</name>
<feature type="compositionally biased region" description="Basic and acidic residues" evidence="1">
    <location>
        <begin position="10"/>
        <end position="21"/>
    </location>
</feature>
<dbReference type="InterPro" id="IPR026960">
    <property type="entry name" value="RVT-Znf"/>
</dbReference>
<evidence type="ECO:0000259" key="2">
    <source>
        <dbReference type="Pfam" id="PF13966"/>
    </source>
</evidence>
<gene>
    <name evidence="3" type="ORF">SHERM_18190</name>
</gene>
<comment type="caution">
    <text evidence="3">The sequence shown here is derived from an EMBL/GenBank/DDBJ whole genome shotgun (WGS) entry which is preliminary data.</text>
</comment>
<evidence type="ECO:0000313" key="3">
    <source>
        <dbReference type="EMBL" id="CAA0819938.1"/>
    </source>
</evidence>
<dbReference type="Pfam" id="PF13966">
    <property type="entry name" value="zf-RVT"/>
    <property type="match status" value="1"/>
</dbReference>
<reference evidence="3" key="1">
    <citation type="submission" date="2019-12" db="EMBL/GenBank/DDBJ databases">
        <authorList>
            <person name="Scholes J."/>
        </authorList>
    </citation>
    <scope>NUCLEOTIDE SEQUENCE</scope>
</reference>
<keyword evidence="4" id="KW-1185">Reference proteome</keyword>
<protein>
    <recommendedName>
        <fullName evidence="2">Reverse transcriptase zinc-binding domain-containing protein</fullName>
    </recommendedName>
</protein>
<accession>A0A9N7N224</accession>
<feature type="domain" description="Reverse transcriptase zinc-binding" evidence="2">
    <location>
        <begin position="382"/>
        <end position="468"/>
    </location>
</feature>
<evidence type="ECO:0000313" key="4">
    <source>
        <dbReference type="Proteomes" id="UP001153555"/>
    </source>
</evidence>